<dbReference type="AlphaFoldDB" id="A0A3P1S0C6"/>
<dbReference type="InterPro" id="IPR009620">
    <property type="entry name" value="UPF0236"/>
</dbReference>
<evidence type="ECO:0000256" key="1">
    <source>
        <dbReference type="ARBA" id="ARBA00006539"/>
    </source>
</evidence>
<reference evidence="2 3" key="1">
    <citation type="submission" date="2018-11" db="EMBL/GenBank/DDBJ databases">
        <title>Genomes From Bacteria Associated with the Canine Oral Cavity: a Test Case for Automated Genome-Based Taxonomic Assignment.</title>
        <authorList>
            <person name="Coil D.A."/>
            <person name="Jospin G."/>
            <person name="Darling A.E."/>
            <person name="Wallis C."/>
            <person name="Davis I.J."/>
            <person name="Harris S."/>
            <person name="Eisen J.A."/>
            <person name="Holcombe L.J."/>
            <person name="O'Flynn C."/>
        </authorList>
    </citation>
    <scope>NUCLEOTIDE SEQUENCE [LARGE SCALE GENOMIC DNA]</scope>
    <source>
        <strain evidence="2 3">OH953</strain>
    </source>
</reference>
<protein>
    <submittedName>
        <fullName evidence="2">ISLre2 family transposase</fullName>
    </submittedName>
</protein>
<dbReference type="NCBIfam" id="NF033529">
    <property type="entry name" value="transpos_ISLre2"/>
    <property type="match status" value="1"/>
</dbReference>
<dbReference type="EMBL" id="RQZI01000016">
    <property type="protein sequence ID" value="RRC90789.1"/>
    <property type="molecule type" value="Genomic_DNA"/>
</dbReference>
<sequence>MKNKFFARNEKQFLDFISKYDDQMVSTMKRKGFTYIHSMERTVVFTFGEITIRRRRWKKGNEWAVPVDEKLGLERNTRFSLEFMYQISQLATMMPYDKVVQVIELLYQVYITKPTVVKAVKLCGQLLDEKKEYRYFRDEEKHSDEKKKPDIIYIEGDGVWVKSRHDDSDQKNHDLSHFLVHTGSKQTGSNRFSLQDKKEFISVSRLNAKEQLMDYLYNHFEIQPHTLLITNSDGGPGYSPGIFKDIAKALKVRRHEHFWDVYHLNQELKDFFRKYPKELSNLAFQSIQEHNRSKLLTALDSAESLISTKEEQEGFRKFKSKLLNNFQYTKPAELRGLESAGIGVMESQHRKVTYRMKNRGMYWSLAGADTMSQMIVLTYEGNFRDLFFGSWREEYRKIEEINSVTGGTIFEQSKQETEANDVRKLNLKKRYIAKTGFVRKLR</sequence>
<evidence type="ECO:0000313" key="3">
    <source>
        <dbReference type="Proteomes" id="UP000277597"/>
    </source>
</evidence>
<dbReference type="Pfam" id="PF06782">
    <property type="entry name" value="UPF0236"/>
    <property type="match status" value="1"/>
</dbReference>
<proteinExistence type="inferred from homology"/>
<comment type="similarity">
    <text evidence="1">Belongs to the UPF0236 family.</text>
</comment>
<dbReference type="RefSeq" id="WP_124765919.1">
    <property type="nucleotide sequence ID" value="NZ_RQZI01000016.1"/>
</dbReference>
<organism evidence="2 3">
    <name type="scientific">Streptococcus sanguinis</name>
    <dbReference type="NCBI Taxonomy" id="1305"/>
    <lineage>
        <taxon>Bacteria</taxon>
        <taxon>Bacillati</taxon>
        <taxon>Bacillota</taxon>
        <taxon>Bacilli</taxon>
        <taxon>Lactobacillales</taxon>
        <taxon>Streptococcaceae</taxon>
        <taxon>Streptococcus</taxon>
    </lineage>
</organism>
<comment type="caution">
    <text evidence="2">The sequence shown here is derived from an EMBL/GenBank/DDBJ whole genome shotgun (WGS) entry which is preliminary data.</text>
</comment>
<name>A0A3P1S0C6_STRSA</name>
<evidence type="ECO:0000313" key="2">
    <source>
        <dbReference type="EMBL" id="RRC90789.1"/>
    </source>
</evidence>
<dbReference type="Proteomes" id="UP000277597">
    <property type="component" value="Unassembled WGS sequence"/>
</dbReference>
<gene>
    <name evidence="2" type="ORF">EII39_10850</name>
</gene>
<accession>A0A3P1S0C6</accession>